<dbReference type="InterPro" id="IPR004089">
    <property type="entry name" value="MCPsignal_dom"/>
</dbReference>
<proteinExistence type="inferred from homology"/>
<dbReference type="Proteomes" id="UP000660611">
    <property type="component" value="Unassembled WGS sequence"/>
</dbReference>
<evidence type="ECO:0000259" key="8">
    <source>
        <dbReference type="PROSITE" id="PS50111"/>
    </source>
</evidence>
<dbReference type="RefSeq" id="WP_203847301.1">
    <property type="nucleotide sequence ID" value="NZ_BAAAVW010000011.1"/>
</dbReference>
<dbReference type="PANTHER" id="PTHR32089:SF112">
    <property type="entry name" value="LYSOZYME-LIKE PROTEIN-RELATED"/>
    <property type="match status" value="1"/>
</dbReference>
<feature type="domain" description="HAMP" evidence="9">
    <location>
        <begin position="207"/>
        <end position="259"/>
    </location>
</feature>
<dbReference type="PROSITE" id="PS50111">
    <property type="entry name" value="CHEMOTAXIS_TRANSDUC_2"/>
    <property type="match status" value="1"/>
</dbReference>
<evidence type="ECO:0000256" key="4">
    <source>
        <dbReference type="ARBA" id="ARBA00029447"/>
    </source>
</evidence>
<comment type="caution">
    <text evidence="10">The sequence shown here is derived from an EMBL/GenBank/DDBJ whole genome shotgun (WGS) entry which is preliminary data.</text>
</comment>
<evidence type="ECO:0000313" key="10">
    <source>
        <dbReference type="EMBL" id="GIG45495.1"/>
    </source>
</evidence>
<dbReference type="EMBL" id="BONQ01000053">
    <property type="protein sequence ID" value="GIG45495.1"/>
    <property type="molecule type" value="Genomic_DNA"/>
</dbReference>
<evidence type="ECO:0000256" key="2">
    <source>
        <dbReference type="ARBA" id="ARBA00022989"/>
    </source>
</evidence>
<dbReference type="AlphaFoldDB" id="A0A919PII7"/>
<reference evidence="10" key="1">
    <citation type="submission" date="2021-01" db="EMBL/GenBank/DDBJ databases">
        <title>Whole genome shotgun sequence of Dactylosporangium siamense NBRC 106093.</title>
        <authorList>
            <person name="Komaki H."/>
            <person name="Tamura T."/>
        </authorList>
    </citation>
    <scope>NUCLEOTIDE SEQUENCE</scope>
    <source>
        <strain evidence="10">NBRC 106093</strain>
    </source>
</reference>
<keyword evidence="3 5" id="KW-0807">Transducer</keyword>
<dbReference type="Pfam" id="PF00015">
    <property type="entry name" value="MCPsignal"/>
    <property type="match status" value="1"/>
</dbReference>
<evidence type="ECO:0000256" key="3">
    <source>
        <dbReference type="ARBA" id="ARBA00023224"/>
    </source>
</evidence>
<evidence type="ECO:0000313" key="11">
    <source>
        <dbReference type="Proteomes" id="UP000660611"/>
    </source>
</evidence>
<keyword evidence="1 7" id="KW-0812">Transmembrane</keyword>
<gene>
    <name evidence="10" type="ORF">Dsi01nite_035360</name>
</gene>
<feature type="transmembrane region" description="Helical" evidence="7">
    <location>
        <begin position="185"/>
        <end position="206"/>
    </location>
</feature>
<evidence type="ECO:0000256" key="1">
    <source>
        <dbReference type="ARBA" id="ARBA00022692"/>
    </source>
</evidence>
<dbReference type="SMART" id="SM00304">
    <property type="entry name" value="HAMP"/>
    <property type="match status" value="2"/>
</dbReference>
<evidence type="ECO:0000259" key="9">
    <source>
        <dbReference type="PROSITE" id="PS50885"/>
    </source>
</evidence>
<comment type="similarity">
    <text evidence="4">Belongs to the methyl-accepting chemotaxis (MCP) protein family.</text>
</comment>
<accession>A0A919PII7</accession>
<dbReference type="SUPFAM" id="SSF58104">
    <property type="entry name" value="Methyl-accepting chemotaxis protein (MCP) signaling domain"/>
    <property type="match status" value="1"/>
</dbReference>
<keyword evidence="11" id="KW-1185">Reference proteome</keyword>
<dbReference type="Pfam" id="PF00672">
    <property type="entry name" value="HAMP"/>
    <property type="match status" value="1"/>
</dbReference>
<evidence type="ECO:0008006" key="12">
    <source>
        <dbReference type="Google" id="ProtNLM"/>
    </source>
</evidence>
<keyword evidence="6" id="KW-0175">Coiled coil</keyword>
<dbReference type="SMART" id="SM00283">
    <property type="entry name" value="MA"/>
    <property type="match status" value="1"/>
</dbReference>
<feature type="coiled-coil region" evidence="6">
    <location>
        <begin position="429"/>
        <end position="456"/>
    </location>
</feature>
<feature type="domain" description="Methyl-accepting transducer" evidence="8">
    <location>
        <begin position="264"/>
        <end position="504"/>
    </location>
</feature>
<evidence type="ECO:0000256" key="5">
    <source>
        <dbReference type="PROSITE-ProRule" id="PRU00284"/>
    </source>
</evidence>
<dbReference type="GO" id="GO:0016020">
    <property type="term" value="C:membrane"/>
    <property type="evidence" value="ECO:0007669"/>
    <property type="project" value="InterPro"/>
</dbReference>
<protein>
    <recommendedName>
        <fullName evidence="12">Methyl-accepting chemotaxis protein</fullName>
    </recommendedName>
</protein>
<dbReference type="PANTHER" id="PTHR32089">
    <property type="entry name" value="METHYL-ACCEPTING CHEMOTAXIS PROTEIN MCPB"/>
    <property type="match status" value="1"/>
</dbReference>
<dbReference type="CDD" id="cd06225">
    <property type="entry name" value="HAMP"/>
    <property type="match status" value="1"/>
</dbReference>
<keyword evidence="7" id="KW-0472">Membrane</keyword>
<dbReference type="GO" id="GO:0007165">
    <property type="term" value="P:signal transduction"/>
    <property type="evidence" value="ECO:0007669"/>
    <property type="project" value="UniProtKB-KW"/>
</dbReference>
<keyword evidence="2 7" id="KW-1133">Transmembrane helix</keyword>
<evidence type="ECO:0000256" key="6">
    <source>
        <dbReference type="SAM" id="Coils"/>
    </source>
</evidence>
<name>A0A919PII7_9ACTN</name>
<dbReference type="PROSITE" id="PS50885">
    <property type="entry name" value="HAMP"/>
    <property type="match status" value="1"/>
</dbReference>
<dbReference type="Gene3D" id="1.10.287.950">
    <property type="entry name" value="Methyl-accepting chemotaxis protein"/>
    <property type="match status" value="1"/>
</dbReference>
<sequence length="522" mass="54262">MGVFANIGIVQKIGLLCAAGVVVSAATGTTGIVAQVKLTDQARIVRDLQQASGLMHHLDTREAELKVDAYRALAEKDIAAIIADLPDDLASVTDTIAELDTLDLQDAIRAQIDDIKADALAFNTFIDTFVRDAAKDQASVQEREPEIAERNHAVDDKLGALQDAIDAQVAKERDTMTTAQTTARWATGGVIGIGILFFLLLSIPVIRAISGPVRRVRDVIEALARGDLTHRSGVTGRDEIGQMAIALDNAIDSIHGSIAEVNNSSDALAGASRNLAQVNEGISNAAVTSSAQMTEASNASEAVSRHVNVIAAGAEEMGVSIQEIARNAADAAGVASGAVREAAAANSTVDRLAESSTEIGSVLKLITAIAEQTNLLALNATIEAARAGEAGKGFAVVANEVKDLAQETAKATEDIRQRVTTIQADTGAASEAIRRMSEVVEEINQYQATIASAVEEQSATTAEMSRSVAEAAVGAEKIAGNIAGVAGAATITTDGVTATQHAVSELGSMSQDLRRLVGQFRL</sequence>
<evidence type="ECO:0000256" key="7">
    <source>
        <dbReference type="SAM" id="Phobius"/>
    </source>
</evidence>
<dbReference type="InterPro" id="IPR003660">
    <property type="entry name" value="HAMP_dom"/>
</dbReference>
<organism evidence="10 11">
    <name type="scientific">Dactylosporangium siamense</name>
    <dbReference type="NCBI Taxonomy" id="685454"/>
    <lineage>
        <taxon>Bacteria</taxon>
        <taxon>Bacillati</taxon>
        <taxon>Actinomycetota</taxon>
        <taxon>Actinomycetes</taxon>
        <taxon>Micromonosporales</taxon>
        <taxon>Micromonosporaceae</taxon>
        <taxon>Dactylosporangium</taxon>
    </lineage>
</organism>